<comment type="similarity">
    <text evidence="1">Belongs to the thioredoxin family. DsbA subfamily.</text>
</comment>
<proteinExistence type="inferred from homology"/>
<keyword evidence="6" id="KW-0812">Transmembrane</keyword>
<gene>
    <name evidence="8" type="ORF">A3C94_03345</name>
</gene>
<keyword evidence="2" id="KW-0732">Signal</keyword>
<dbReference type="Gene3D" id="3.40.30.10">
    <property type="entry name" value="Glutaredoxin"/>
    <property type="match status" value="1"/>
</dbReference>
<evidence type="ECO:0000256" key="2">
    <source>
        <dbReference type="ARBA" id="ARBA00022729"/>
    </source>
</evidence>
<reference evidence="8 9" key="1">
    <citation type="journal article" date="2016" name="Nat. Commun.">
        <title>Thousands of microbial genomes shed light on interconnected biogeochemical processes in an aquifer system.</title>
        <authorList>
            <person name="Anantharaman K."/>
            <person name="Brown C.T."/>
            <person name="Hug L.A."/>
            <person name="Sharon I."/>
            <person name="Castelle C.J."/>
            <person name="Probst A.J."/>
            <person name="Thomas B.C."/>
            <person name="Singh A."/>
            <person name="Wilkins M.J."/>
            <person name="Karaoz U."/>
            <person name="Brodie E.L."/>
            <person name="Williams K.H."/>
            <person name="Hubbard S.S."/>
            <person name="Banfield J.F."/>
        </authorList>
    </citation>
    <scope>NUCLEOTIDE SEQUENCE [LARGE SCALE GENOMIC DNA]</scope>
</reference>
<dbReference type="Pfam" id="PF13462">
    <property type="entry name" value="Thioredoxin_4"/>
    <property type="match status" value="1"/>
</dbReference>
<dbReference type="InterPro" id="IPR013766">
    <property type="entry name" value="Thioredoxin_domain"/>
</dbReference>
<evidence type="ECO:0000313" key="9">
    <source>
        <dbReference type="Proteomes" id="UP000177232"/>
    </source>
</evidence>
<protein>
    <recommendedName>
        <fullName evidence="7">Thioredoxin domain-containing protein</fullName>
    </recommendedName>
</protein>
<comment type="caution">
    <text evidence="8">The sequence shown here is derived from an EMBL/GenBank/DDBJ whole genome shotgun (WGS) entry which is preliminary data.</text>
</comment>
<feature type="domain" description="Thioredoxin" evidence="7">
    <location>
        <begin position="20"/>
        <end position="220"/>
    </location>
</feature>
<evidence type="ECO:0000256" key="6">
    <source>
        <dbReference type="SAM" id="Phobius"/>
    </source>
</evidence>
<sequence>MKSSSTIPLAIILGGVIVAAAIYLSLPKEPSTGSDNAALVRPVDSSDHILGNPAAPVKIVEYSDFDCEYCKDFHETLHQIIANEGVDGDVAWVFREFPLTEIHPNALSHARAAECAAEAAGNDAFWVFADALFAAQPADPTKYGSLASEIGIPGDVFATCYANAPLTLEARINADRKNALDMGANGTPYSIIVVAGKPSVVMEGGYPYEAVKQLVDEALGN</sequence>
<dbReference type="Proteomes" id="UP000177232">
    <property type="component" value="Unassembled WGS sequence"/>
</dbReference>
<accession>A0A1F6DST1</accession>
<evidence type="ECO:0000256" key="4">
    <source>
        <dbReference type="ARBA" id="ARBA00023157"/>
    </source>
</evidence>
<dbReference type="EMBL" id="MFLJ01000020">
    <property type="protein sequence ID" value="OGG64505.1"/>
    <property type="molecule type" value="Genomic_DNA"/>
</dbReference>
<evidence type="ECO:0000313" key="8">
    <source>
        <dbReference type="EMBL" id="OGG64505.1"/>
    </source>
</evidence>
<dbReference type="SUPFAM" id="SSF52833">
    <property type="entry name" value="Thioredoxin-like"/>
    <property type="match status" value="1"/>
</dbReference>
<dbReference type="PROSITE" id="PS51352">
    <property type="entry name" value="THIOREDOXIN_2"/>
    <property type="match status" value="1"/>
</dbReference>
<evidence type="ECO:0000256" key="5">
    <source>
        <dbReference type="ARBA" id="ARBA00023284"/>
    </source>
</evidence>
<dbReference type="PANTHER" id="PTHR13887:SF14">
    <property type="entry name" value="DISULFIDE BOND FORMATION PROTEIN D"/>
    <property type="match status" value="1"/>
</dbReference>
<keyword evidence="5" id="KW-0676">Redox-active center</keyword>
<keyword evidence="6" id="KW-1133">Transmembrane helix</keyword>
<evidence type="ECO:0000256" key="1">
    <source>
        <dbReference type="ARBA" id="ARBA00005791"/>
    </source>
</evidence>
<dbReference type="AlphaFoldDB" id="A0A1F6DST1"/>
<evidence type="ECO:0000256" key="3">
    <source>
        <dbReference type="ARBA" id="ARBA00023002"/>
    </source>
</evidence>
<keyword evidence="4" id="KW-1015">Disulfide bond</keyword>
<dbReference type="InterPro" id="IPR036249">
    <property type="entry name" value="Thioredoxin-like_sf"/>
</dbReference>
<organism evidence="8 9">
    <name type="scientific">Candidatus Kaiserbacteria bacterium RIFCSPHIGHO2_02_FULL_55_17</name>
    <dbReference type="NCBI Taxonomy" id="1798496"/>
    <lineage>
        <taxon>Bacteria</taxon>
        <taxon>Candidatus Kaiseribacteriota</taxon>
    </lineage>
</organism>
<feature type="transmembrane region" description="Helical" evidence="6">
    <location>
        <begin position="7"/>
        <end position="26"/>
    </location>
</feature>
<keyword evidence="6" id="KW-0472">Membrane</keyword>
<dbReference type="PANTHER" id="PTHR13887">
    <property type="entry name" value="GLUTATHIONE S-TRANSFERASE KAPPA"/>
    <property type="match status" value="1"/>
</dbReference>
<keyword evidence="3" id="KW-0560">Oxidoreductase</keyword>
<name>A0A1F6DST1_9BACT</name>
<dbReference type="STRING" id="1798496.A3C94_03345"/>
<dbReference type="GO" id="GO:0016491">
    <property type="term" value="F:oxidoreductase activity"/>
    <property type="evidence" value="ECO:0007669"/>
    <property type="project" value="UniProtKB-KW"/>
</dbReference>
<dbReference type="InterPro" id="IPR012336">
    <property type="entry name" value="Thioredoxin-like_fold"/>
</dbReference>
<evidence type="ECO:0000259" key="7">
    <source>
        <dbReference type="PROSITE" id="PS51352"/>
    </source>
</evidence>